<dbReference type="RefSeq" id="WP_216416015.1">
    <property type="nucleotide sequence ID" value="NZ_JAHLQK010000003.1"/>
</dbReference>
<evidence type="ECO:0000313" key="2">
    <source>
        <dbReference type="EMBL" id="MBU5676327.1"/>
    </source>
</evidence>
<dbReference type="Pfam" id="PF12680">
    <property type="entry name" value="SnoaL_2"/>
    <property type="match status" value="1"/>
</dbReference>
<keyword evidence="3" id="KW-1185">Reference proteome</keyword>
<protein>
    <submittedName>
        <fullName evidence="2">Nuclear transport factor 2 family protein</fullName>
    </submittedName>
</protein>
<dbReference type="Proteomes" id="UP000779508">
    <property type="component" value="Unassembled WGS sequence"/>
</dbReference>
<feature type="domain" description="SnoaL-like" evidence="1">
    <location>
        <begin position="9"/>
        <end position="101"/>
    </location>
</feature>
<evidence type="ECO:0000259" key="1">
    <source>
        <dbReference type="Pfam" id="PF12680"/>
    </source>
</evidence>
<accession>A0ABS6G1G6</accession>
<gene>
    <name evidence="2" type="ORF">KQI88_07850</name>
</gene>
<evidence type="ECO:0000313" key="3">
    <source>
        <dbReference type="Proteomes" id="UP000779508"/>
    </source>
</evidence>
<name>A0ABS6G1G6_9FIRM</name>
<comment type="caution">
    <text evidence="2">The sequence shown here is derived from an EMBL/GenBank/DDBJ whole genome shotgun (WGS) entry which is preliminary data.</text>
</comment>
<organism evidence="2 3">
    <name type="scientific">Alkaliphilus flagellatus</name>
    <dbReference type="NCBI Taxonomy" id="2841507"/>
    <lineage>
        <taxon>Bacteria</taxon>
        <taxon>Bacillati</taxon>
        <taxon>Bacillota</taxon>
        <taxon>Clostridia</taxon>
        <taxon>Peptostreptococcales</taxon>
        <taxon>Natronincolaceae</taxon>
        <taxon>Alkaliphilus</taxon>
    </lineage>
</organism>
<dbReference type="InterPro" id="IPR037401">
    <property type="entry name" value="SnoaL-like"/>
</dbReference>
<dbReference type="EMBL" id="JAHLQK010000003">
    <property type="protein sequence ID" value="MBU5676327.1"/>
    <property type="molecule type" value="Genomic_DNA"/>
</dbReference>
<sequence length="125" mass="14946">MGENVVKLFWEYIHNADFDSLNELISDDASIWLPNTKEVFKGKRKYIEFNKKYPDRWYVDLEKLYVCGETVISVAKIFNSENTASFYVTSFFKVNNNLIEEIVEYWGDNGEPPKWRLHEKLSERY</sequence>
<reference evidence="2 3" key="1">
    <citation type="submission" date="2021-06" db="EMBL/GenBank/DDBJ databases">
        <authorList>
            <person name="Sun Q."/>
            <person name="Li D."/>
        </authorList>
    </citation>
    <scope>NUCLEOTIDE SEQUENCE [LARGE SCALE GENOMIC DNA]</scope>
    <source>
        <strain evidence="2 3">MSJ-5</strain>
    </source>
</reference>
<proteinExistence type="predicted"/>